<comment type="caution">
    <text evidence="1">The sequence shown here is derived from an EMBL/GenBank/DDBJ whole genome shotgun (WGS) entry which is preliminary data.</text>
</comment>
<name>A0ABD2BPD3_VESMC</name>
<accession>A0ABD2BPD3</accession>
<dbReference type="AlphaFoldDB" id="A0ABD2BPD3"/>
<gene>
    <name evidence="1" type="ORF">V1477_013815</name>
</gene>
<evidence type="ECO:0000313" key="2">
    <source>
        <dbReference type="Proteomes" id="UP001607303"/>
    </source>
</evidence>
<reference evidence="1 2" key="1">
    <citation type="journal article" date="2024" name="Ann. Entomol. Soc. Am.">
        <title>Genomic analyses of the southern and eastern yellowjacket wasps (Hymenoptera: Vespidae) reveal evolutionary signatures of social life.</title>
        <authorList>
            <person name="Catto M.A."/>
            <person name="Caine P.B."/>
            <person name="Orr S.E."/>
            <person name="Hunt B.G."/>
            <person name="Goodisman M.A.D."/>
        </authorList>
    </citation>
    <scope>NUCLEOTIDE SEQUENCE [LARGE SCALE GENOMIC DNA]</scope>
    <source>
        <strain evidence="1">232</strain>
        <tissue evidence="1">Head and thorax</tissue>
    </source>
</reference>
<sequence length="239" mass="28091">MSDSEFDEVVQYGSKRSQIIDQRTFVLDQWIYIDVIYDRTELVKEVASKVRIESSFDTVVRINITENIARRNALGFEVPQFLIEIVKATNNVLYGITTKIVKRMETRLRRRKEELSETPFSDDNIINRLLECSVQIIRYNDYNLDIIKKAICTIFFHIVSTDDKLLQNFSSSNWCKYKISHILKLDVYDIVIIFTDGNTGRLKKLRSKITILKELNKQKVNKVQLQAEILSKMIRSLER</sequence>
<dbReference type="Proteomes" id="UP001607303">
    <property type="component" value="Unassembled WGS sequence"/>
</dbReference>
<dbReference type="EMBL" id="JAYRBN010000071">
    <property type="protein sequence ID" value="KAL2734638.1"/>
    <property type="molecule type" value="Genomic_DNA"/>
</dbReference>
<proteinExistence type="predicted"/>
<protein>
    <submittedName>
        <fullName evidence="1">Odorant receptor 13a-like</fullName>
    </submittedName>
</protein>
<keyword evidence="2" id="KW-1185">Reference proteome</keyword>
<organism evidence="1 2">
    <name type="scientific">Vespula maculifrons</name>
    <name type="common">Eastern yellow jacket</name>
    <name type="synonym">Wasp</name>
    <dbReference type="NCBI Taxonomy" id="7453"/>
    <lineage>
        <taxon>Eukaryota</taxon>
        <taxon>Metazoa</taxon>
        <taxon>Ecdysozoa</taxon>
        <taxon>Arthropoda</taxon>
        <taxon>Hexapoda</taxon>
        <taxon>Insecta</taxon>
        <taxon>Pterygota</taxon>
        <taxon>Neoptera</taxon>
        <taxon>Endopterygota</taxon>
        <taxon>Hymenoptera</taxon>
        <taxon>Apocrita</taxon>
        <taxon>Aculeata</taxon>
        <taxon>Vespoidea</taxon>
        <taxon>Vespidae</taxon>
        <taxon>Vespinae</taxon>
        <taxon>Vespula</taxon>
    </lineage>
</organism>
<evidence type="ECO:0000313" key="1">
    <source>
        <dbReference type="EMBL" id="KAL2734638.1"/>
    </source>
</evidence>